<dbReference type="PROSITE" id="PS50206">
    <property type="entry name" value="RHODANESE_3"/>
    <property type="match status" value="1"/>
</dbReference>
<dbReference type="Pfam" id="PF00046">
    <property type="entry name" value="Homeodomain"/>
    <property type="match status" value="1"/>
</dbReference>
<accession>A0A7D5V379</accession>
<evidence type="ECO:0000256" key="3">
    <source>
        <dbReference type="SAM" id="MobiDB-lite"/>
    </source>
</evidence>
<feature type="compositionally biased region" description="Polar residues" evidence="3">
    <location>
        <begin position="88"/>
        <end position="98"/>
    </location>
</feature>
<dbReference type="Gene3D" id="1.10.10.60">
    <property type="entry name" value="Homeodomain-like"/>
    <property type="match status" value="1"/>
</dbReference>
<feature type="region of interest" description="Disordered" evidence="3">
    <location>
        <begin position="579"/>
        <end position="637"/>
    </location>
</feature>
<feature type="region of interest" description="Disordered" evidence="3">
    <location>
        <begin position="1022"/>
        <end position="1063"/>
    </location>
</feature>
<evidence type="ECO:0000313" key="7">
    <source>
        <dbReference type="Proteomes" id="UP000510686"/>
    </source>
</evidence>
<dbReference type="Gene3D" id="3.40.250.10">
    <property type="entry name" value="Rhodanese-like domain"/>
    <property type="match status" value="1"/>
</dbReference>
<sequence length="1063" mass="117646">MSTDSYLEHIGTSGSVTPLVSLFTINSASSAHATINGTDCIYDECASSARYSSASITAHLFVPTASHRGDQESHISVPNPTAEAAAARSSTMGDQQPYYTIRSRRPADGDGTRQGGPAPMSASADGSARSATHDISRTSFHVKHIGAFARRLEDSAARAFPNRGRTSQRYKKVQALLLHWGSDDLFVLPELEDLERCLREDYTFGTDIFAIPSENSHLELMMRVGQLIREHESQDTLFLIYYGGHARIDESRQSTWCATRDAESPWLQWSAIQTLLERSKSDVLILLDCCAGAASATFPNGNSITETISASSWDAIAPDPGRYSFTNALIEVLQEWRLRSFSAAMLHAEVLARLKHPRPITINGKHFEARSTPVHFMMTANHKAPSIEMTRLLPPEKAPEPMTSHHAPPLLTGRAADSGDPVANGLASSEPNEDAPHVMISLALEDDQRLDINAWEQWLNAFPAMAKYVKVQGVFKSHSTMMLLSIPVMVWDLLPEDPAVSFVAFIRSNNLAIQRQQQQPQRMLVPCAAQQRQRELANDTYSFVTGVSGTTLAATEHVSLQSPSRAAAYGSSSRESAYGSSRIASASQPPTPAGPASPLSSSPGSLQRSMGPVASSTSLSSLQRQATGPPMSSGNPIITRQMILNQQQSMRRTTFGDNVPEPKKFASHVEQRLEEYYQEQPLPNDAQSAFLASNLGIELWHLEVWFHHRRERDLISNKLANMKLKDVVYEATNGPRMILAADLSRLLELSLPGDALLFDLRSSIEYERSHIYGAIHLRTPRSFLQSAPLDLIEHAIPDEQGRKQLSQWPTAKCIVFYGCGLESAWECPAAELIVRKLREHGWVGQCFILRGHYREFCQTFDKYIVGTKMTQQAKDWVSSQATVLTTETDRQTIEEEYSSWLDQVESEDRARPLSTSPTQTPERFEALESQEKDLEAEFKARCGALFSKAMDIQQSSLGADDFQAKAALVEYLDRGLEKMRSVQAFPPFAFAPGHSKMPSEDYGEGFLSKRQEQDFDAEYVEVTKDGSTQGASPSRISDSPESNVPGDNTGIRGGSLLHKMFRR</sequence>
<name>A0A7D5V379_9HYPO</name>
<dbReference type="SUPFAM" id="SSF46689">
    <property type="entry name" value="Homeodomain-like"/>
    <property type="match status" value="1"/>
</dbReference>
<dbReference type="GeneID" id="26244883"/>
<keyword evidence="1 2" id="KW-0238">DNA-binding</keyword>
<feature type="compositionally biased region" description="Polar residues" evidence="3">
    <location>
        <begin position="1025"/>
        <end position="1046"/>
    </location>
</feature>
<feature type="region of interest" description="Disordered" evidence="3">
    <location>
        <begin position="67"/>
        <end position="132"/>
    </location>
</feature>
<dbReference type="InterPro" id="IPR036873">
    <property type="entry name" value="Rhodanese-like_dom_sf"/>
</dbReference>
<protein>
    <submittedName>
        <fullName evidence="6">Uncharacterized protein</fullName>
    </submittedName>
</protein>
<keyword evidence="1 2" id="KW-0539">Nucleus</keyword>
<dbReference type="Pfam" id="PF00581">
    <property type="entry name" value="Rhodanese"/>
    <property type="match status" value="1"/>
</dbReference>
<reference evidence="6 7" key="1">
    <citation type="submission" date="2020-07" db="EMBL/GenBank/DDBJ databases">
        <title>Telomere length de novo assembly of all 7 chromosomes of the fungus, Metarhizium brunneum, using a novel assembly pipeline.</title>
        <authorList>
            <person name="Saud z."/>
            <person name="Kortsinoglou A."/>
            <person name="Kouvelis V.N."/>
            <person name="Butt T.M."/>
        </authorList>
    </citation>
    <scope>NUCLEOTIDE SEQUENCE [LARGE SCALE GENOMIC DNA]</scope>
    <source>
        <strain evidence="6 7">4556</strain>
    </source>
</reference>
<dbReference type="GO" id="GO:0003677">
    <property type="term" value="F:DNA binding"/>
    <property type="evidence" value="ECO:0007669"/>
    <property type="project" value="UniProtKB-UniRule"/>
</dbReference>
<dbReference type="PROSITE" id="PS50071">
    <property type="entry name" value="HOMEOBOX_2"/>
    <property type="match status" value="1"/>
</dbReference>
<evidence type="ECO:0000313" key="6">
    <source>
        <dbReference type="EMBL" id="QLI72439.1"/>
    </source>
</evidence>
<dbReference type="KEGG" id="mbrn:26244883"/>
<feature type="domain" description="Homeobox" evidence="4">
    <location>
        <begin position="656"/>
        <end position="716"/>
    </location>
</feature>
<comment type="subcellular location">
    <subcellularLocation>
        <location evidence="1 2">Nucleus</location>
    </subcellularLocation>
</comment>
<keyword evidence="1 2" id="KW-0371">Homeobox</keyword>
<evidence type="ECO:0000259" key="5">
    <source>
        <dbReference type="PROSITE" id="PS50206"/>
    </source>
</evidence>
<dbReference type="AlphaFoldDB" id="A0A7D5V379"/>
<evidence type="ECO:0000259" key="4">
    <source>
        <dbReference type="PROSITE" id="PS50071"/>
    </source>
</evidence>
<dbReference type="SUPFAM" id="SSF52821">
    <property type="entry name" value="Rhodanese/Cell cycle control phosphatase"/>
    <property type="match status" value="1"/>
</dbReference>
<dbReference type="InterPro" id="IPR001763">
    <property type="entry name" value="Rhodanese-like_dom"/>
</dbReference>
<evidence type="ECO:0000256" key="2">
    <source>
        <dbReference type="RuleBase" id="RU000682"/>
    </source>
</evidence>
<dbReference type="OrthoDB" id="4760831at2759"/>
<feature type="compositionally biased region" description="Polar residues" evidence="3">
    <location>
        <begin position="614"/>
        <end position="637"/>
    </location>
</feature>
<feature type="DNA-binding region" description="Homeobox" evidence="1">
    <location>
        <begin position="658"/>
        <end position="717"/>
    </location>
</feature>
<feature type="compositionally biased region" description="Low complexity" evidence="3">
    <location>
        <begin position="579"/>
        <end position="588"/>
    </location>
</feature>
<dbReference type="EMBL" id="CP058936">
    <property type="protein sequence ID" value="QLI72439.1"/>
    <property type="molecule type" value="Genomic_DNA"/>
</dbReference>
<dbReference type="RefSeq" id="XP_065987470.1">
    <property type="nucleotide sequence ID" value="XM_066131309.1"/>
</dbReference>
<keyword evidence="7" id="KW-1185">Reference proteome</keyword>
<feature type="compositionally biased region" description="Low complexity" evidence="3">
    <location>
        <begin position="596"/>
        <end position="607"/>
    </location>
</feature>
<gene>
    <name evidence="6" type="ORF">G6M90_00g087470</name>
</gene>
<dbReference type="GO" id="GO:0005634">
    <property type="term" value="C:nucleus"/>
    <property type="evidence" value="ECO:0007669"/>
    <property type="project" value="UniProtKB-SubCell"/>
</dbReference>
<dbReference type="Proteomes" id="UP000510686">
    <property type="component" value="Chromosome 5"/>
</dbReference>
<dbReference type="InterPro" id="IPR009057">
    <property type="entry name" value="Homeodomain-like_sf"/>
</dbReference>
<organism evidence="6 7">
    <name type="scientific">Metarhizium brunneum</name>
    <dbReference type="NCBI Taxonomy" id="500148"/>
    <lineage>
        <taxon>Eukaryota</taxon>
        <taxon>Fungi</taxon>
        <taxon>Dikarya</taxon>
        <taxon>Ascomycota</taxon>
        <taxon>Pezizomycotina</taxon>
        <taxon>Sordariomycetes</taxon>
        <taxon>Hypocreomycetidae</taxon>
        <taxon>Hypocreales</taxon>
        <taxon>Clavicipitaceae</taxon>
        <taxon>Metarhizium</taxon>
    </lineage>
</organism>
<feature type="domain" description="Rhodanese" evidence="5">
    <location>
        <begin position="751"/>
        <end position="777"/>
    </location>
</feature>
<evidence type="ECO:0000256" key="1">
    <source>
        <dbReference type="PROSITE-ProRule" id="PRU00108"/>
    </source>
</evidence>
<proteinExistence type="predicted"/>
<dbReference type="InterPro" id="IPR001356">
    <property type="entry name" value="HD"/>
</dbReference>